<proteinExistence type="predicted"/>
<keyword evidence="1" id="KW-0812">Transmembrane</keyword>
<evidence type="ECO:0000256" key="1">
    <source>
        <dbReference type="SAM" id="Phobius"/>
    </source>
</evidence>
<dbReference type="Proteomes" id="UP000182652">
    <property type="component" value="Unassembled WGS sequence"/>
</dbReference>
<accession>A0A1H4MA11</accession>
<feature type="transmembrane region" description="Helical" evidence="1">
    <location>
        <begin position="27"/>
        <end position="49"/>
    </location>
</feature>
<keyword evidence="3" id="KW-1185">Reference proteome</keyword>
<dbReference type="RefSeq" id="WP_074784084.1">
    <property type="nucleotide sequence ID" value="NZ_FNSN01000003.1"/>
</dbReference>
<feature type="transmembrane region" description="Helical" evidence="1">
    <location>
        <begin position="83"/>
        <end position="105"/>
    </location>
</feature>
<sequence length="145" mass="15432">MSAHQPRSSASSSRKVLVALLGEYSRALLIVGVVVLLVAFAVLGVLWVLDTFNAAVYSVDGKNIADATEEAKGLREIYSPVRAGAWVVLILAAVFAALGAVGLYLNRDNRPKGQDPEQGDLGVEDILDLTCPGPAPNVETEVFRR</sequence>
<dbReference type="STRING" id="156980.SAMN04489745_1270"/>
<keyword evidence="1" id="KW-1133">Transmembrane helix</keyword>
<organism evidence="2 3">
    <name type="scientific">Arthrobacter woluwensis</name>
    <dbReference type="NCBI Taxonomy" id="156980"/>
    <lineage>
        <taxon>Bacteria</taxon>
        <taxon>Bacillati</taxon>
        <taxon>Actinomycetota</taxon>
        <taxon>Actinomycetes</taxon>
        <taxon>Micrococcales</taxon>
        <taxon>Micrococcaceae</taxon>
        <taxon>Arthrobacter</taxon>
    </lineage>
</organism>
<protein>
    <submittedName>
        <fullName evidence="2">Uncharacterized protein</fullName>
    </submittedName>
</protein>
<gene>
    <name evidence="2" type="ORF">SAMN04489745_1270</name>
</gene>
<dbReference type="AlphaFoldDB" id="A0A1H4MA11"/>
<reference evidence="2 3" key="1">
    <citation type="submission" date="2016-10" db="EMBL/GenBank/DDBJ databases">
        <authorList>
            <person name="de Groot N.N."/>
        </authorList>
    </citation>
    <scope>NUCLEOTIDE SEQUENCE [LARGE SCALE GENOMIC DNA]</scope>
    <source>
        <strain evidence="2 3">DSM 10495</strain>
    </source>
</reference>
<evidence type="ECO:0000313" key="3">
    <source>
        <dbReference type="Proteomes" id="UP000182652"/>
    </source>
</evidence>
<evidence type="ECO:0000313" key="2">
    <source>
        <dbReference type="EMBL" id="SEB79584.1"/>
    </source>
</evidence>
<name>A0A1H4MA11_9MICC</name>
<dbReference type="EMBL" id="FNSN01000003">
    <property type="protein sequence ID" value="SEB79584.1"/>
    <property type="molecule type" value="Genomic_DNA"/>
</dbReference>
<keyword evidence="1" id="KW-0472">Membrane</keyword>